<dbReference type="STRING" id="1166018.FAES_3754"/>
<evidence type="ECO:0000313" key="2">
    <source>
        <dbReference type="Proteomes" id="UP000011058"/>
    </source>
</evidence>
<dbReference type="HOGENOM" id="CLU_1852197_0_0_10"/>
<dbReference type="RefSeq" id="WP_015332860.1">
    <property type="nucleotide sequence ID" value="NC_020054.1"/>
</dbReference>
<name>I0KCA8_9BACT</name>
<keyword evidence="2" id="KW-1185">Reference proteome</keyword>
<dbReference type="AlphaFoldDB" id="I0KCA8"/>
<protein>
    <submittedName>
        <fullName evidence="1">Uncharacterized protein</fullName>
    </submittedName>
</protein>
<accession>I0KCA8</accession>
<dbReference type="eggNOG" id="ENOG502ZPMZ">
    <property type="taxonomic scope" value="Bacteria"/>
</dbReference>
<dbReference type="EMBL" id="HE796683">
    <property type="protein sequence ID" value="CCH01761.1"/>
    <property type="molecule type" value="Genomic_DNA"/>
</dbReference>
<dbReference type="Proteomes" id="UP000011058">
    <property type="component" value="Chromosome"/>
</dbReference>
<gene>
    <name evidence="1" type="ORF">FAES_3754</name>
</gene>
<proteinExistence type="predicted"/>
<evidence type="ECO:0000313" key="1">
    <source>
        <dbReference type="EMBL" id="CCH01761.1"/>
    </source>
</evidence>
<organism evidence="1 2">
    <name type="scientific">Fibrella aestuarina BUZ 2</name>
    <dbReference type="NCBI Taxonomy" id="1166018"/>
    <lineage>
        <taxon>Bacteria</taxon>
        <taxon>Pseudomonadati</taxon>
        <taxon>Bacteroidota</taxon>
        <taxon>Cytophagia</taxon>
        <taxon>Cytophagales</taxon>
        <taxon>Spirosomataceae</taxon>
        <taxon>Fibrella</taxon>
    </lineage>
</organism>
<sequence length="138" mass="15373">MNTSRTEKEKKADFLNQFALFILSDSPLKSNLHKYAEGQRGKLLAQLTPEQRSIYLKAKQILVSLADKLAKANDVDRIAKVLSVVQSIGEGDVWEYANPNDEAISKGVKDLLFEECNLILDNDTTARLISIVRGVNPV</sequence>
<reference evidence="1 2" key="1">
    <citation type="journal article" date="2012" name="J. Bacteriol.">
        <title>Genome Sequence of Fibrella aestuarina BUZ 2T, a Filamentous Marine Bacterium.</title>
        <authorList>
            <person name="Filippini M."/>
            <person name="Qi W."/>
            <person name="Blom J."/>
            <person name="Goesmann A."/>
            <person name="Smits T.H."/>
            <person name="Bagheri H.C."/>
        </authorList>
    </citation>
    <scope>NUCLEOTIDE SEQUENCE [LARGE SCALE GENOMIC DNA]</scope>
    <source>
        <strain evidence="2">BUZ 2T</strain>
    </source>
</reference>
<dbReference type="KEGG" id="fae:FAES_3754"/>